<dbReference type="GO" id="GO:0009228">
    <property type="term" value="P:thiamine biosynthetic process"/>
    <property type="evidence" value="ECO:0007669"/>
    <property type="project" value="UniProtKB-KW"/>
</dbReference>
<reference evidence="5" key="1">
    <citation type="submission" date="2017-02" db="EMBL/GenBank/DDBJ databases">
        <authorList>
            <person name="Varghese N."/>
            <person name="Submissions S."/>
        </authorList>
    </citation>
    <scope>NUCLEOTIDE SEQUENCE [LARGE SCALE GENOMIC DNA]</scope>
    <source>
        <strain evidence="5">DSM 22385</strain>
    </source>
</reference>
<dbReference type="EMBL" id="FUYR01000002">
    <property type="protein sequence ID" value="SKB74390.1"/>
    <property type="molecule type" value="Genomic_DNA"/>
</dbReference>
<dbReference type="PANTHER" id="PTHR20857:SF15">
    <property type="entry name" value="THIAMINE-PHOSPHATE SYNTHASE"/>
    <property type="match status" value="1"/>
</dbReference>
<protein>
    <submittedName>
        <fullName evidence="4">Thiamine-phosphate pyrophosphorylase</fullName>
    </submittedName>
</protein>
<evidence type="ECO:0000313" key="5">
    <source>
        <dbReference type="Proteomes" id="UP000189981"/>
    </source>
</evidence>
<sequence>MKKYISKLHYLTHDLPSRSHIEQTEIACKAGANWIQYRCFSKDDEGLIKELHQIASICDDWGATLILTNHYHLLDKVDAQGVHLENMEADFIAIRNIISDEKTLGASANSIEDIQRIAHSGVVDYIGCGPFSHTATKPNDYPHLGVAGYTHIAENMQKNSLDIPVLAVGGVNIGDVDSLLSTGIYGIAVSAAVNHAEDPGQALKEFYRKTH</sequence>
<gene>
    <name evidence="4" type="ORF">SAMN05661099_2550</name>
</gene>
<evidence type="ECO:0000313" key="4">
    <source>
        <dbReference type="EMBL" id="SKB74390.1"/>
    </source>
</evidence>
<dbReference type="AlphaFoldDB" id="A0A1T5DS87"/>
<dbReference type="InterPro" id="IPR022998">
    <property type="entry name" value="ThiamineP_synth_TenI"/>
</dbReference>
<dbReference type="CDD" id="cd00564">
    <property type="entry name" value="TMP_TenI"/>
    <property type="match status" value="1"/>
</dbReference>
<comment type="pathway">
    <text evidence="1">Cofactor biosynthesis; thiamine diphosphate biosynthesis.</text>
</comment>
<organism evidence="4 5">
    <name type="scientific">Daejeonella lutea</name>
    <dbReference type="NCBI Taxonomy" id="572036"/>
    <lineage>
        <taxon>Bacteria</taxon>
        <taxon>Pseudomonadati</taxon>
        <taxon>Bacteroidota</taxon>
        <taxon>Sphingobacteriia</taxon>
        <taxon>Sphingobacteriales</taxon>
        <taxon>Sphingobacteriaceae</taxon>
        <taxon>Daejeonella</taxon>
    </lineage>
</organism>
<dbReference type="Gene3D" id="3.20.20.70">
    <property type="entry name" value="Aldolase class I"/>
    <property type="match status" value="1"/>
</dbReference>
<dbReference type="RefSeq" id="WP_079703046.1">
    <property type="nucleotide sequence ID" value="NZ_FUYR01000002.1"/>
</dbReference>
<evidence type="ECO:0000256" key="2">
    <source>
        <dbReference type="ARBA" id="ARBA00022977"/>
    </source>
</evidence>
<dbReference type="Pfam" id="PF02581">
    <property type="entry name" value="TMP-TENI"/>
    <property type="match status" value="1"/>
</dbReference>
<feature type="domain" description="Thiamine phosphate synthase/TenI" evidence="3">
    <location>
        <begin position="17"/>
        <end position="193"/>
    </location>
</feature>
<dbReference type="Proteomes" id="UP000189981">
    <property type="component" value="Unassembled WGS sequence"/>
</dbReference>
<keyword evidence="2" id="KW-0784">Thiamine biosynthesis</keyword>
<dbReference type="OrthoDB" id="9812206at2"/>
<accession>A0A1T5DS87</accession>
<evidence type="ECO:0000256" key="1">
    <source>
        <dbReference type="ARBA" id="ARBA00004948"/>
    </source>
</evidence>
<dbReference type="PANTHER" id="PTHR20857">
    <property type="entry name" value="THIAMINE-PHOSPHATE PYROPHOSPHORYLASE"/>
    <property type="match status" value="1"/>
</dbReference>
<dbReference type="InterPro" id="IPR036206">
    <property type="entry name" value="ThiamineP_synth_sf"/>
</dbReference>
<name>A0A1T5DS87_9SPHI</name>
<dbReference type="SUPFAM" id="SSF51391">
    <property type="entry name" value="Thiamin phosphate synthase"/>
    <property type="match status" value="1"/>
</dbReference>
<dbReference type="GO" id="GO:0005737">
    <property type="term" value="C:cytoplasm"/>
    <property type="evidence" value="ECO:0007669"/>
    <property type="project" value="TreeGrafter"/>
</dbReference>
<keyword evidence="5" id="KW-1185">Reference proteome</keyword>
<proteinExistence type="predicted"/>
<dbReference type="STRING" id="572036.SAMN05661099_2550"/>
<dbReference type="InterPro" id="IPR013785">
    <property type="entry name" value="Aldolase_TIM"/>
</dbReference>
<evidence type="ECO:0000259" key="3">
    <source>
        <dbReference type="Pfam" id="PF02581"/>
    </source>
</evidence>
<dbReference type="GO" id="GO:0004789">
    <property type="term" value="F:thiamine-phosphate diphosphorylase activity"/>
    <property type="evidence" value="ECO:0007669"/>
    <property type="project" value="TreeGrafter"/>
</dbReference>